<dbReference type="AlphaFoldDB" id="A0A4W4G5E9"/>
<sequence length="701" mass="78784">MCFIYIYKKEGSDDERKHAKLLEAISSLGGRRRKKHVERSEASVQVSEFSVTAGGAEEKINLCDLLGTMEKTPGAPSKTKKQLRNLQNCKETLELPLSKQQTEKIQRTVAYEKSTKEVSRWESVIIQNQKAEQLVFPLKQEPAGPKRMEQVVAGWKAQTPLEQEIFSILHSNKQPVLDPVLTPMEKAAIKAMSLEEAKIRRAELQKARALQSYYEAKAKRGKRIKSKKYHRVQKKAKQKEFLKQFDEMMKTNPTAALEELKKMELSRMEERMSLKHQNSGKWAKSRAIMAKYDESARSAMQEQLQLNKELTQKLVVPSDDEEERRAEEEANALPDFVNEAEPVPDSANPWMRGKLTSEASGPDVSDVAAEPGVSDVAAEPSSGQEGEQHREEEEEEEEEVVGEDVEISDDEEEDDEEEDDEEEGAEVVSEFNSLFNRLMQSGRAEPQQIQAEEAELLDEGLVYVRTMDDLEALGQDEMAGPSNAVPDPHTQTPSAEATTEPPSKKKKEIDPKEVLTKEAKTITKGLFLIHEAFAGDDVISDFLKDKRKQEEAGRPKVVDLTLPGWGEWGGVGLKPSRQKRRKFRLKAAAAPPRKDQKLPAVIISEKRNASIAAHQVSQLPFPFQNSAQFESCMRSPVGQTWNTQNTVKKLTAPRVVTKLGAIIQPMAKEDFLKQKKGPEAAKQGAIPLRGTRKKGKKKDSR</sequence>
<dbReference type="PANTHER" id="PTHR14150">
    <property type="entry name" value="U3 SMALL NUCLEOLAR RNA-ASSOCIATED PROTEIN 14"/>
    <property type="match status" value="1"/>
</dbReference>
<dbReference type="GO" id="GO:0032040">
    <property type="term" value="C:small-subunit processome"/>
    <property type="evidence" value="ECO:0007669"/>
    <property type="project" value="InterPro"/>
</dbReference>
<dbReference type="GeneTree" id="ENSGT00390000008142"/>
<feature type="region of interest" description="Disordered" evidence="5">
    <location>
        <begin position="315"/>
        <end position="428"/>
    </location>
</feature>
<evidence type="ECO:0008006" key="8">
    <source>
        <dbReference type="Google" id="ProtNLM"/>
    </source>
</evidence>
<proteinExistence type="inferred from homology"/>
<protein>
    <recommendedName>
        <fullName evidence="8">UTP14C small subunit processome component</fullName>
    </recommendedName>
</protein>
<name>A0A4W4G5E9_ELEEL</name>
<evidence type="ECO:0000313" key="7">
    <source>
        <dbReference type="Proteomes" id="UP000314983"/>
    </source>
</evidence>
<accession>A0A4W4G5E9</accession>
<comment type="subcellular location">
    <subcellularLocation>
        <location evidence="1">Nucleus</location>
        <location evidence="1">Nucleolus</location>
    </subcellularLocation>
</comment>
<keyword evidence="4" id="KW-0539">Nucleus</keyword>
<dbReference type="Proteomes" id="UP000314983">
    <property type="component" value="Chromosome 6"/>
</dbReference>
<evidence type="ECO:0000256" key="2">
    <source>
        <dbReference type="ARBA" id="ARBA00007774"/>
    </source>
</evidence>
<dbReference type="GO" id="GO:0006364">
    <property type="term" value="P:rRNA processing"/>
    <property type="evidence" value="ECO:0007669"/>
    <property type="project" value="InterPro"/>
</dbReference>
<keyword evidence="3" id="KW-0597">Phosphoprotein</keyword>
<reference evidence="6" key="5">
    <citation type="submission" date="2025-09" db="UniProtKB">
        <authorList>
            <consortium name="Ensembl"/>
        </authorList>
    </citation>
    <scope>IDENTIFICATION</scope>
</reference>
<reference evidence="6" key="3">
    <citation type="submission" date="2020-05" db="EMBL/GenBank/DDBJ databases">
        <title>Electrophorus electricus (electric eel) genome, fEleEle1, primary haplotype.</title>
        <authorList>
            <person name="Myers G."/>
            <person name="Meyer A."/>
            <person name="Fedrigo O."/>
            <person name="Formenti G."/>
            <person name="Rhie A."/>
            <person name="Tracey A."/>
            <person name="Sims Y."/>
            <person name="Jarvis E.D."/>
        </authorList>
    </citation>
    <scope>NUCLEOTIDE SEQUENCE [LARGE SCALE GENOMIC DNA]</scope>
</reference>
<feature type="compositionally biased region" description="Polar residues" evidence="5">
    <location>
        <begin position="489"/>
        <end position="501"/>
    </location>
</feature>
<evidence type="ECO:0000256" key="5">
    <source>
        <dbReference type="SAM" id="MobiDB-lite"/>
    </source>
</evidence>
<evidence type="ECO:0000256" key="1">
    <source>
        <dbReference type="ARBA" id="ARBA00004604"/>
    </source>
</evidence>
<evidence type="ECO:0000256" key="4">
    <source>
        <dbReference type="ARBA" id="ARBA00023242"/>
    </source>
</evidence>
<reference evidence="7" key="1">
    <citation type="journal article" date="2014" name="Science">
        <title>Nonhuman genetics. Genomic basis for the convergent evolution of electric organs.</title>
        <authorList>
            <person name="Gallant J.R."/>
            <person name="Traeger L.L."/>
            <person name="Volkening J.D."/>
            <person name="Moffett H."/>
            <person name="Chen P.H."/>
            <person name="Novina C.D."/>
            <person name="Phillips G.N.Jr."/>
            <person name="Anand R."/>
            <person name="Wells G.B."/>
            <person name="Pinch M."/>
            <person name="Guth R."/>
            <person name="Unguez G.A."/>
            <person name="Albert J.S."/>
            <person name="Zakon H.H."/>
            <person name="Samanta M.P."/>
            <person name="Sussman M.R."/>
        </authorList>
    </citation>
    <scope>NUCLEOTIDE SEQUENCE [LARGE SCALE GENOMIC DNA]</scope>
</reference>
<feature type="compositionally biased region" description="Acidic residues" evidence="5">
    <location>
        <begin position="392"/>
        <end position="425"/>
    </location>
</feature>
<comment type="similarity">
    <text evidence="2">Belongs to the UTP14 family.</text>
</comment>
<dbReference type="Ensembl" id="ENSEEET00000033113.2">
    <property type="protein sequence ID" value="ENSEEEP00000032722.2"/>
    <property type="gene ID" value="ENSEEEG00000015590.2"/>
</dbReference>
<evidence type="ECO:0000256" key="3">
    <source>
        <dbReference type="ARBA" id="ARBA00022553"/>
    </source>
</evidence>
<keyword evidence="7" id="KW-1185">Reference proteome</keyword>
<reference evidence="6" key="4">
    <citation type="submission" date="2025-08" db="UniProtKB">
        <authorList>
            <consortium name="Ensembl"/>
        </authorList>
    </citation>
    <scope>IDENTIFICATION</scope>
</reference>
<dbReference type="PANTHER" id="PTHR14150:SF12">
    <property type="entry name" value="U3 SMALL NUCLEOLAR RNA-ASSOCIATED PROTEIN 14 HOMOLOG A"/>
    <property type="match status" value="1"/>
</dbReference>
<organism evidence="6 7">
    <name type="scientific">Electrophorus electricus</name>
    <name type="common">Electric eel</name>
    <name type="synonym">Gymnotus electricus</name>
    <dbReference type="NCBI Taxonomy" id="8005"/>
    <lineage>
        <taxon>Eukaryota</taxon>
        <taxon>Metazoa</taxon>
        <taxon>Chordata</taxon>
        <taxon>Craniata</taxon>
        <taxon>Vertebrata</taxon>
        <taxon>Euteleostomi</taxon>
        <taxon>Actinopterygii</taxon>
        <taxon>Neopterygii</taxon>
        <taxon>Teleostei</taxon>
        <taxon>Ostariophysi</taxon>
        <taxon>Gymnotiformes</taxon>
        <taxon>Gymnotoidei</taxon>
        <taxon>Gymnotidae</taxon>
        <taxon>Electrophorus</taxon>
    </lineage>
</organism>
<feature type="compositionally biased region" description="Basic residues" evidence="5">
    <location>
        <begin position="690"/>
        <end position="701"/>
    </location>
</feature>
<dbReference type="InterPro" id="IPR006709">
    <property type="entry name" value="SSU_processome_Utp14"/>
</dbReference>
<feature type="region of interest" description="Disordered" evidence="5">
    <location>
        <begin position="669"/>
        <end position="701"/>
    </location>
</feature>
<reference evidence="7" key="2">
    <citation type="journal article" date="2017" name="Sci. Adv.">
        <title>A tail of two voltages: Proteomic comparison of the three electric organs of the electric eel.</title>
        <authorList>
            <person name="Traeger L.L."/>
            <person name="Sabat G."/>
            <person name="Barrett-Wilt G.A."/>
            <person name="Wells G.B."/>
            <person name="Sussman M.R."/>
        </authorList>
    </citation>
    <scope>NUCLEOTIDE SEQUENCE [LARGE SCALE GENOMIC DNA]</scope>
</reference>
<dbReference type="Pfam" id="PF04615">
    <property type="entry name" value="Utp14"/>
    <property type="match status" value="2"/>
</dbReference>
<gene>
    <name evidence="6" type="primary">UTP14C</name>
</gene>
<feature type="region of interest" description="Disordered" evidence="5">
    <location>
        <begin position="472"/>
        <end position="512"/>
    </location>
</feature>
<feature type="compositionally biased region" description="Basic and acidic residues" evidence="5">
    <location>
        <begin position="669"/>
        <end position="679"/>
    </location>
</feature>
<evidence type="ECO:0000313" key="6">
    <source>
        <dbReference type="Ensembl" id="ENSEEEP00000032722.2"/>
    </source>
</evidence>